<keyword evidence="1" id="KW-1133">Transmembrane helix</keyword>
<sequence length="173" mass="19246">MRSVNRVASLLLAAALLVGGSLSAVQALLLALDQPTPLDTTGWFAALSSTRWREPTVRAAAGAAVLLGLAILIAQLRPWTPVRLRTDERDGWYLHRRCVERRLADAVSAVPGVRRARVRVRRRGGQWRPRVRATGDPAARAEIEYAVHQELHRLTAPRPGRIDVRLQPRRRPA</sequence>
<dbReference type="Pfam" id="PF19803">
    <property type="entry name" value="DUF6286"/>
    <property type="match status" value="1"/>
</dbReference>
<accession>A0A318NHA2</accession>
<feature type="transmembrane region" description="Helical" evidence="1">
    <location>
        <begin position="57"/>
        <end position="76"/>
    </location>
</feature>
<evidence type="ECO:0000313" key="3">
    <source>
        <dbReference type="EMBL" id="PYC65989.1"/>
    </source>
</evidence>
<dbReference type="Proteomes" id="UP000248333">
    <property type="component" value="Unassembled WGS sequence"/>
</dbReference>
<name>A0A318NHA2_9ACTN</name>
<evidence type="ECO:0000259" key="2">
    <source>
        <dbReference type="Pfam" id="PF19803"/>
    </source>
</evidence>
<dbReference type="RefSeq" id="WP_110566598.1">
    <property type="nucleotide sequence ID" value="NZ_PYBV01000038.1"/>
</dbReference>
<reference evidence="3 4" key="1">
    <citation type="submission" date="2018-03" db="EMBL/GenBank/DDBJ databases">
        <title>Bioinformatic expansion and discovery of thiopeptide antibiotics.</title>
        <authorList>
            <person name="Schwalen C.J."/>
            <person name="Hudson G.A."/>
            <person name="Mitchell D.A."/>
        </authorList>
    </citation>
    <scope>NUCLEOTIDE SEQUENCE [LARGE SCALE GENOMIC DNA]</scope>
    <source>
        <strain evidence="3 4">NRRL 8041</strain>
    </source>
</reference>
<comment type="caution">
    <text evidence="3">The sequence shown here is derived from an EMBL/GenBank/DDBJ whole genome shotgun (WGS) entry which is preliminary data.</text>
</comment>
<keyword evidence="4" id="KW-1185">Reference proteome</keyword>
<gene>
    <name evidence="3" type="ORF">C7C45_26900</name>
</gene>
<dbReference type="EMBL" id="PYBV01000038">
    <property type="protein sequence ID" value="PYC65989.1"/>
    <property type="molecule type" value="Genomic_DNA"/>
</dbReference>
<evidence type="ECO:0000313" key="4">
    <source>
        <dbReference type="Proteomes" id="UP000248333"/>
    </source>
</evidence>
<keyword evidence="1" id="KW-0472">Membrane</keyword>
<dbReference type="InterPro" id="IPR046253">
    <property type="entry name" value="DUF6286"/>
</dbReference>
<organism evidence="3 4">
    <name type="scientific">Micromonospora arborensis</name>
    <dbReference type="NCBI Taxonomy" id="2116518"/>
    <lineage>
        <taxon>Bacteria</taxon>
        <taxon>Bacillati</taxon>
        <taxon>Actinomycetota</taxon>
        <taxon>Actinomycetes</taxon>
        <taxon>Micromonosporales</taxon>
        <taxon>Micromonosporaceae</taxon>
        <taxon>Micromonospora</taxon>
    </lineage>
</organism>
<keyword evidence="1" id="KW-0812">Transmembrane</keyword>
<dbReference type="OrthoDB" id="3402546at2"/>
<evidence type="ECO:0000256" key="1">
    <source>
        <dbReference type="SAM" id="Phobius"/>
    </source>
</evidence>
<dbReference type="AlphaFoldDB" id="A0A318NHA2"/>
<feature type="domain" description="DUF6286" evidence="2">
    <location>
        <begin position="66"/>
        <end position="166"/>
    </location>
</feature>
<protein>
    <recommendedName>
        <fullName evidence="2">DUF6286 domain-containing protein</fullName>
    </recommendedName>
</protein>
<proteinExistence type="predicted"/>